<dbReference type="PANTHER" id="PTHR11803">
    <property type="entry name" value="2-IMINOBUTANOATE/2-IMINOPROPANOATE DEAMINASE RIDA"/>
    <property type="match status" value="1"/>
</dbReference>
<evidence type="ECO:0000313" key="2">
    <source>
        <dbReference type="EMBL" id="SIO47813.1"/>
    </source>
</evidence>
<evidence type="ECO:0000313" key="3">
    <source>
        <dbReference type="Proteomes" id="UP000184693"/>
    </source>
</evidence>
<dbReference type="AlphaFoldDB" id="A0A1N6JU89"/>
<organism evidence="2 3">
    <name type="scientific">Paraburkholderia phenazinium</name>
    <dbReference type="NCBI Taxonomy" id="60549"/>
    <lineage>
        <taxon>Bacteria</taxon>
        <taxon>Pseudomonadati</taxon>
        <taxon>Pseudomonadota</taxon>
        <taxon>Betaproteobacteria</taxon>
        <taxon>Burkholderiales</taxon>
        <taxon>Burkholderiaceae</taxon>
        <taxon>Paraburkholderia</taxon>
    </lineage>
</organism>
<dbReference type="InterPro" id="IPR035959">
    <property type="entry name" value="RutC-like_sf"/>
</dbReference>
<reference evidence="2 3" key="1">
    <citation type="submission" date="2016-11" db="EMBL/GenBank/DDBJ databases">
        <authorList>
            <person name="Jaros S."/>
            <person name="Januszkiewicz K."/>
            <person name="Wedrychowicz H."/>
        </authorList>
    </citation>
    <scope>NUCLEOTIDE SEQUENCE [LARGE SCALE GENOMIC DNA]</scope>
    <source>
        <strain evidence="2 3">GAS86</strain>
    </source>
</reference>
<accession>A0A1N6JU89</accession>
<dbReference type="SUPFAM" id="SSF55298">
    <property type="entry name" value="YjgF-like"/>
    <property type="match status" value="1"/>
</dbReference>
<comment type="similarity">
    <text evidence="1">Belongs to the RutC family.</text>
</comment>
<dbReference type="PANTHER" id="PTHR11803:SF58">
    <property type="entry name" value="PROTEIN HMF1-RELATED"/>
    <property type="match status" value="1"/>
</dbReference>
<gene>
    <name evidence="2" type="ORF">SAMN05444168_5052</name>
</gene>
<protein>
    <submittedName>
        <fullName evidence="2">Enamine deaminase RidA, house cleaning of reactive enamine intermediates, YjgF/YER057c/UK114 family</fullName>
    </submittedName>
</protein>
<dbReference type="Gene3D" id="3.30.1330.40">
    <property type="entry name" value="RutC-like"/>
    <property type="match status" value="1"/>
</dbReference>
<dbReference type="CDD" id="cd00448">
    <property type="entry name" value="YjgF_YER057c_UK114_family"/>
    <property type="match status" value="1"/>
</dbReference>
<dbReference type="RefSeq" id="WP_074267081.1">
    <property type="nucleotide sequence ID" value="NZ_FSRM01000002.1"/>
</dbReference>
<evidence type="ECO:0000256" key="1">
    <source>
        <dbReference type="ARBA" id="ARBA00010552"/>
    </source>
</evidence>
<dbReference type="GO" id="GO:0019239">
    <property type="term" value="F:deaminase activity"/>
    <property type="evidence" value="ECO:0007669"/>
    <property type="project" value="TreeGrafter"/>
</dbReference>
<dbReference type="EMBL" id="FSRM01000002">
    <property type="protein sequence ID" value="SIO47813.1"/>
    <property type="molecule type" value="Genomic_DNA"/>
</dbReference>
<dbReference type="Pfam" id="PF01042">
    <property type="entry name" value="Ribonuc_L-PSP"/>
    <property type="match status" value="1"/>
</dbReference>
<dbReference type="OrthoDB" id="9803101at2"/>
<dbReference type="GO" id="GO:0005829">
    <property type="term" value="C:cytosol"/>
    <property type="evidence" value="ECO:0007669"/>
    <property type="project" value="TreeGrafter"/>
</dbReference>
<sequence>MVQAFNPPELWSPFGAFSMAVIQGDGHIVHLKGQISLDRSGQVVGHNDMRAQTRQVLENIRDVLAAMGGQMIDVISLVHYATDIDAFMGTGDIRKEFFTAPFPVTTTVQVERLYRPELMIEIAAIAEIPRERFRHPASDTP</sequence>
<dbReference type="Proteomes" id="UP000184693">
    <property type="component" value="Unassembled WGS sequence"/>
</dbReference>
<dbReference type="InterPro" id="IPR006175">
    <property type="entry name" value="YjgF/YER057c/UK114"/>
</dbReference>
<proteinExistence type="inferred from homology"/>
<name>A0A1N6JU89_9BURK</name>